<dbReference type="EMBL" id="PGTN01000011">
    <property type="protein sequence ID" value="PJF48546.1"/>
    <property type="molecule type" value="Genomic_DNA"/>
</dbReference>
<dbReference type="SUPFAM" id="SSF52980">
    <property type="entry name" value="Restriction endonuclease-like"/>
    <property type="match status" value="1"/>
</dbReference>
<proteinExistence type="predicted"/>
<dbReference type="Pfam" id="PF04471">
    <property type="entry name" value="Mrr_cat"/>
    <property type="match status" value="1"/>
</dbReference>
<reference evidence="3 4" key="1">
    <citation type="submission" date="2017-11" db="EMBL/GenBank/DDBJ databases">
        <title>Evolution of Phototrophy in the Chloroflexi Phylum Driven by Horizontal Gene Transfer.</title>
        <authorList>
            <person name="Ward L.M."/>
            <person name="Hemp J."/>
            <person name="Shih P.M."/>
            <person name="Mcglynn S.E."/>
            <person name="Fischer W."/>
        </authorList>
    </citation>
    <scope>NUCLEOTIDE SEQUENCE [LARGE SCALE GENOMIC DNA]</scope>
    <source>
        <strain evidence="3">JP3_7</strain>
    </source>
</reference>
<dbReference type="InterPro" id="IPR011856">
    <property type="entry name" value="tRNA_endonuc-like_dom_sf"/>
</dbReference>
<dbReference type="InterPro" id="IPR007560">
    <property type="entry name" value="Restrct_endonuc_IV_Mrr"/>
</dbReference>
<name>A0A2M8QFF9_9CHLR</name>
<evidence type="ECO:0000313" key="4">
    <source>
        <dbReference type="Proteomes" id="UP000230790"/>
    </source>
</evidence>
<evidence type="ECO:0000313" key="3">
    <source>
        <dbReference type="EMBL" id="PJF48546.1"/>
    </source>
</evidence>
<dbReference type="GO" id="GO:0009307">
    <property type="term" value="P:DNA restriction-modification system"/>
    <property type="evidence" value="ECO:0007669"/>
    <property type="project" value="InterPro"/>
</dbReference>
<dbReference type="InterPro" id="IPR052906">
    <property type="entry name" value="Type_IV_Methyl-Rstrct_Enzyme"/>
</dbReference>
<protein>
    <recommendedName>
        <fullName evidence="2">Restriction endonuclease type IV Mrr domain-containing protein</fullName>
    </recommendedName>
</protein>
<keyword evidence="1" id="KW-0812">Transmembrane</keyword>
<organism evidence="3 4">
    <name type="scientific">Candidatus Thermofonsia Clade 3 bacterium</name>
    <dbReference type="NCBI Taxonomy" id="2364212"/>
    <lineage>
        <taxon>Bacteria</taxon>
        <taxon>Bacillati</taxon>
        <taxon>Chloroflexota</taxon>
        <taxon>Candidatus Thermofontia</taxon>
        <taxon>Candidatus Thermofonsia Clade 3</taxon>
    </lineage>
</organism>
<feature type="transmembrane region" description="Helical" evidence="1">
    <location>
        <begin position="20"/>
        <end position="37"/>
    </location>
</feature>
<evidence type="ECO:0000256" key="1">
    <source>
        <dbReference type="SAM" id="Phobius"/>
    </source>
</evidence>
<dbReference type="Gene3D" id="3.40.1350.10">
    <property type="match status" value="1"/>
</dbReference>
<dbReference type="PANTHER" id="PTHR30015:SF6">
    <property type="entry name" value="SLL1429 PROTEIN"/>
    <property type="match status" value="1"/>
</dbReference>
<gene>
    <name evidence="3" type="ORF">CUN48_02765</name>
</gene>
<dbReference type="GO" id="GO:0015666">
    <property type="term" value="F:restriction endodeoxyribonuclease activity"/>
    <property type="evidence" value="ECO:0007669"/>
    <property type="project" value="TreeGrafter"/>
</dbReference>
<sequence length="178" mass="19318">MSLNLSFDPLTNPASLCLSAPILALFAFLGYVAVAFIKDQADARQQQTRTEAALATFRVDRMSQAEFRQFVAGLLQKQGYTVRLPPGHDEAERDSGLELIAVKDRASYVVCAVRYNKPLSPGTIRYANDRRARYACDAAMVITNGAFGADARKLAQETGCALVGRAELAGWVAGEEAQ</sequence>
<dbReference type="InterPro" id="IPR011335">
    <property type="entry name" value="Restrct_endonuc-II-like"/>
</dbReference>
<dbReference type="GO" id="GO:0003677">
    <property type="term" value="F:DNA binding"/>
    <property type="evidence" value="ECO:0007669"/>
    <property type="project" value="InterPro"/>
</dbReference>
<comment type="caution">
    <text evidence="3">The sequence shown here is derived from an EMBL/GenBank/DDBJ whole genome shotgun (WGS) entry which is preliminary data.</text>
</comment>
<feature type="domain" description="Restriction endonuclease type IV Mrr" evidence="2">
    <location>
        <begin position="60"/>
        <end position="171"/>
    </location>
</feature>
<evidence type="ECO:0000259" key="2">
    <source>
        <dbReference type="Pfam" id="PF04471"/>
    </source>
</evidence>
<keyword evidence="1" id="KW-1133">Transmembrane helix</keyword>
<dbReference type="Proteomes" id="UP000230790">
    <property type="component" value="Unassembled WGS sequence"/>
</dbReference>
<dbReference type="PANTHER" id="PTHR30015">
    <property type="entry name" value="MRR RESTRICTION SYSTEM PROTEIN"/>
    <property type="match status" value="1"/>
</dbReference>
<accession>A0A2M8QFF9</accession>
<keyword evidence="1" id="KW-0472">Membrane</keyword>
<dbReference type="AlphaFoldDB" id="A0A2M8QFF9"/>